<keyword evidence="5" id="KW-0560">Oxidoreductase</keyword>
<keyword evidence="8" id="KW-1185">Reference proteome</keyword>
<dbReference type="PANTHER" id="PTHR43303:SF4">
    <property type="entry name" value="NADPH DEHYDROGENASE C23G7.10C-RELATED"/>
    <property type="match status" value="1"/>
</dbReference>
<comment type="cofactor">
    <cofactor evidence="1">
        <name>FMN</name>
        <dbReference type="ChEBI" id="CHEBI:58210"/>
    </cofactor>
</comment>
<dbReference type="InterPro" id="IPR001155">
    <property type="entry name" value="OxRdtase_FMN_N"/>
</dbReference>
<evidence type="ECO:0000256" key="4">
    <source>
        <dbReference type="ARBA" id="ARBA00022857"/>
    </source>
</evidence>
<sequence>MLFSPLRLRDVTFPNRIMLSPMCQYAAQDGIANDWHLVHLGGMANGGFGAIMTEAAAVVPEGRITHGDLGLWSDAHRDAFRPLVQFVQARGARFGIQLGHAGRKASMQRPWYGNGPLAQDDFDRGDMPWPIKAPSAQPVADGWLMPEELTTDEISALATAFADAARRADELGVDFIELHAAHGYLLHSFLSPLSNARQDAYGGSLKNRMRIVLEIVTALRTTWPDSKPLFVRLSSVDGAEGGWTIEDSIALGRALKPLGVDVIDCSSSGIGGATKVSRGGTIQPGYQLEYARAIREGTGLATQGVGMILDGPQAEAALQAGQADLIAVGRQALFDPFWPRHQAYEMGVNSFDDWPDAYGWWLKRREPSIQAARAAE</sequence>
<keyword evidence="3" id="KW-0288">FMN</keyword>
<dbReference type="EMBL" id="VCPC01000003">
    <property type="protein sequence ID" value="TMV11936.1"/>
    <property type="molecule type" value="Genomic_DNA"/>
</dbReference>
<keyword evidence="4" id="KW-0521">NADP</keyword>
<dbReference type="CDD" id="cd02932">
    <property type="entry name" value="OYE_YqiM_FMN"/>
    <property type="match status" value="1"/>
</dbReference>
<dbReference type="Pfam" id="PF00724">
    <property type="entry name" value="Oxidored_FMN"/>
    <property type="match status" value="1"/>
</dbReference>
<evidence type="ECO:0000256" key="3">
    <source>
        <dbReference type="ARBA" id="ARBA00022643"/>
    </source>
</evidence>
<dbReference type="Proteomes" id="UP001191082">
    <property type="component" value="Unassembled WGS sequence"/>
</dbReference>
<evidence type="ECO:0000313" key="8">
    <source>
        <dbReference type="Proteomes" id="UP001191082"/>
    </source>
</evidence>
<comment type="caution">
    <text evidence="7">The sequence shown here is derived from an EMBL/GenBank/DDBJ whole genome shotgun (WGS) entry which is preliminary data.</text>
</comment>
<name>A0ABY2X916_9RHOB</name>
<evidence type="ECO:0000256" key="2">
    <source>
        <dbReference type="ARBA" id="ARBA00022630"/>
    </source>
</evidence>
<keyword evidence="2" id="KW-0285">Flavoprotein</keyword>
<protein>
    <submittedName>
        <fullName evidence="7">NADH:flavin oxidoreductase/NADH oxidase</fullName>
    </submittedName>
</protein>
<dbReference type="SUPFAM" id="SSF51395">
    <property type="entry name" value="FMN-linked oxidoreductases"/>
    <property type="match status" value="1"/>
</dbReference>
<evidence type="ECO:0000256" key="5">
    <source>
        <dbReference type="ARBA" id="ARBA00023002"/>
    </source>
</evidence>
<dbReference type="Gene3D" id="3.20.20.70">
    <property type="entry name" value="Aldolase class I"/>
    <property type="match status" value="1"/>
</dbReference>
<evidence type="ECO:0000256" key="1">
    <source>
        <dbReference type="ARBA" id="ARBA00001917"/>
    </source>
</evidence>
<accession>A0ABY2X916</accession>
<dbReference type="InterPro" id="IPR013785">
    <property type="entry name" value="Aldolase_TIM"/>
</dbReference>
<feature type="domain" description="NADH:flavin oxidoreductase/NADH oxidase N-terminal" evidence="6">
    <location>
        <begin position="2"/>
        <end position="343"/>
    </location>
</feature>
<organism evidence="7 8">
    <name type="scientific">Arenibacterium halophilum</name>
    <dbReference type="NCBI Taxonomy" id="2583821"/>
    <lineage>
        <taxon>Bacteria</taxon>
        <taxon>Pseudomonadati</taxon>
        <taxon>Pseudomonadota</taxon>
        <taxon>Alphaproteobacteria</taxon>
        <taxon>Rhodobacterales</taxon>
        <taxon>Paracoccaceae</taxon>
        <taxon>Arenibacterium</taxon>
    </lineage>
</organism>
<reference evidence="7 8" key="1">
    <citation type="submission" date="2019-05" db="EMBL/GenBank/DDBJ databases">
        <title>Marivita sp. nov. isolated from sea sediment.</title>
        <authorList>
            <person name="Kim W."/>
        </authorList>
    </citation>
    <scope>NUCLEOTIDE SEQUENCE [LARGE SCALE GENOMIC DNA]</scope>
    <source>
        <strain evidence="7 8">CAU 1492</strain>
    </source>
</reference>
<evidence type="ECO:0000259" key="6">
    <source>
        <dbReference type="Pfam" id="PF00724"/>
    </source>
</evidence>
<dbReference type="PANTHER" id="PTHR43303">
    <property type="entry name" value="NADPH DEHYDROGENASE C23G7.10C-RELATED"/>
    <property type="match status" value="1"/>
</dbReference>
<gene>
    <name evidence="7" type="ORF">FGK64_13695</name>
</gene>
<evidence type="ECO:0000313" key="7">
    <source>
        <dbReference type="EMBL" id="TMV11936.1"/>
    </source>
</evidence>
<proteinExistence type="predicted"/>
<dbReference type="InterPro" id="IPR044152">
    <property type="entry name" value="YqjM-like"/>
</dbReference>